<accession>A0A0F3P3F3</accession>
<name>A0A0F3P3F3_ORITS</name>
<organism evidence="1 2">
    <name type="scientific">Orientia tsutsugamushi str. TA716</name>
    <dbReference type="NCBI Taxonomy" id="1359175"/>
    <lineage>
        <taxon>Bacteria</taxon>
        <taxon>Pseudomonadati</taxon>
        <taxon>Pseudomonadota</taxon>
        <taxon>Alphaproteobacteria</taxon>
        <taxon>Rickettsiales</taxon>
        <taxon>Rickettsiaceae</taxon>
        <taxon>Rickettsieae</taxon>
        <taxon>Orientia</taxon>
    </lineage>
</organism>
<gene>
    <name evidence="1" type="ORF">OTSTA716_1169</name>
</gene>
<evidence type="ECO:0000313" key="1">
    <source>
        <dbReference type="EMBL" id="KJV74845.1"/>
    </source>
</evidence>
<reference evidence="1 2" key="1">
    <citation type="submission" date="2015-01" db="EMBL/GenBank/DDBJ databases">
        <title>Genome Sequencing of Rickettsiales.</title>
        <authorList>
            <person name="Daugherty S.C."/>
            <person name="Su Q."/>
            <person name="Abolude K."/>
            <person name="Beier-Sexton M."/>
            <person name="Carlyon J.A."/>
            <person name="Carter R."/>
            <person name="Day N.P."/>
            <person name="Dumler S.J."/>
            <person name="Dyachenko V."/>
            <person name="Godinez A."/>
            <person name="Kurtti T.J."/>
            <person name="Lichay M."/>
            <person name="Mullins K.E."/>
            <person name="Ott S."/>
            <person name="Pappas-Brown V."/>
            <person name="Paris D.H."/>
            <person name="Patel P."/>
            <person name="Richards A.L."/>
            <person name="Sadzewicz L."/>
            <person name="Sears K."/>
            <person name="Seidman D."/>
            <person name="Sengamalay N."/>
            <person name="Stenos J."/>
            <person name="Tallon L.J."/>
            <person name="Vincent G."/>
            <person name="Fraser C.M."/>
            <person name="Munderloh U."/>
            <person name="Dunning-Hotopp J.C."/>
        </authorList>
    </citation>
    <scope>NUCLEOTIDE SEQUENCE [LARGE SCALE GENOMIC DNA]</scope>
    <source>
        <strain evidence="1 2">TA716</strain>
    </source>
</reference>
<dbReference type="EMBL" id="LAOA01000045">
    <property type="protein sequence ID" value="KJV74845.1"/>
    <property type="molecule type" value="Genomic_DNA"/>
</dbReference>
<evidence type="ECO:0000313" key="2">
    <source>
        <dbReference type="Proteomes" id="UP000033671"/>
    </source>
</evidence>
<feature type="non-terminal residue" evidence="1">
    <location>
        <position position="24"/>
    </location>
</feature>
<protein>
    <submittedName>
        <fullName evidence="1">Uncharacterized protein</fullName>
    </submittedName>
</protein>
<proteinExistence type="predicted"/>
<dbReference type="AlphaFoldDB" id="A0A0F3P3F3"/>
<sequence length="24" mass="2747">MSIGNEGQQKNKNIQLKLLLRHLA</sequence>
<dbReference type="Proteomes" id="UP000033671">
    <property type="component" value="Unassembled WGS sequence"/>
</dbReference>
<comment type="caution">
    <text evidence="1">The sequence shown here is derived from an EMBL/GenBank/DDBJ whole genome shotgun (WGS) entry which is preliminary data.</text>
</comment>